<dbReference type="AlphaFoldDB" id="A0AAV0FE94"/>
<gene>
    <name evidence="2" type="ORF">CEPIT_LOCUS19882</name>
    <name evidence="3" type="ORF">CEPIT_LOCUS33120</name>
</gene>
<dbReference type="EMBL" id="CAMAPF010000977">
    <property type="protein sequence ID" value="CAH9133667.1"/>
    <property type="molecule type" value="Genomic_DNA"/>
</dbReference>
<keyword evidence="4" id="KW-1185">Reference proteome</keyword>
<dbReference type="EMBL" id="CAMAPF010000195">
    <property type="protein sequence ID" value="CAH9112304.1"/>
    <property type="molecule type" value="Genomic_DNA"/>
</dbReference>
<protein>
    <submittedName>
        <fullName evidence="3">Uncharacterized protein</fullName>
    </submittedName>
</protein>
<organism evidence="3 4">
    <name type="scientific">Cuscuta epithymum</name>
    <dbReference type="NCBI Taxonomy" id="186058"/>
    <lineage>
        <taxon>Eukaryota</taxon>
        <taxon>Viridiplantae</taxon>
        <taxon>Streptophyta</taxon>
        <taxon>Embryophyta</taxon>
        <taxon>Tracheophyta</taxon>
        <taxon>Spermatophyta</taxon>
        <taxon>Magnoliopsida</taxon>
        <taxon>eudicotyledons</taxon>
        <taxon>Gunneridae</taxon>
        <taxon>Pentapetalae</taxon>
        <taxon>asterids</taxon>
        <taxon>lamiids</taxon>
        <taxon>Solanales</taxon>
        <taxon>Convolvulaceae</taxon>
        <taxon>Cuscuteae</taxon>
        <taxon>Cuscuta</taxon>
        <taxon>Cuscuta subgen. Cuscuta</taxon>
    </lineage>
</organism>
<name>A0AAV0FE94_9ASTE</name>
<keyword evidence="1" id="KW-1133">Transmembrane helix</keyword>
<proteinExistence type="predicted"/>
<comment type="caution">
    <text evidence="3">The sequence shown here is derived from an EMBL/GenBank/DDBJ whole genome shotgun (WGS) entry which is preliminary data.</text>
</comment>
<dbReference type="Pfam" id="PF03140">
    <property type="entry name" value="DUF247"/>
    <property type="match status" value="1"/>
</dbReference>
<evidence type="ECO:0000313" key="3">
    <source>
        <dbReference type="EMBL" id="CAH9133667.1"/>
    </source>
</evidence>
<evidence type="ECO:0000313" key="2">
    <source>
        <dbReference type="EMBL" id="CAH9112304.1"/>
    </source>
</evidence>
<keyword evidence="1" id="KW-0812">Transmembrane</keyword>
<accession>A0AAV0FE94</accession>
<evidence type="ECO:0000256" key="1">
    <source>
        <dbReference type="SAM" id="Phobius"/>
    </source>
</evidence>
<sequence>MDKRLIQVMQSKLSGSPKLLTKSAGRSKCCIFRVTQGFFTSMAEVDERPYRPRAVSIGPYHHGKPQLKMMQEHKWRFLERVVKRTMEEKGVGLEEYVKAVRGLEEEARECYSEAIDLTGDEFVEMLVLDGCFVVEILRAFTRVVPFEEDDPFLTMQWILVSLRDDILCLENQIPFFVLQTLFTLTETGSDRVGSSLASTALMFFNAPVEVAGHPEVIMGHLGTDFEVLHLLNLHRRSYFPVCPDRPRAPSGSRLNCFPRSCRPKVTRNIQSISKLRRAGIKLKLKQDERSFMRVNFERGVIRMPLLALEDTMCAFLLNCVAFEQCHQGGDKLVSDYACFLVCLIESQEDVDILCEAKVLHNHLATAGDAAAFVGKLSMGAVAAVDDSYLRVVCDGVNHRYDNNLHIYWAEVMHQYFSSPWSLMSLLAAIFLLFLTLVQTIFTVWDFEKES</sequence>
<feature type="transmembrane region" description="Helical" evidence="1">
    <location>
        <begin position="422"/>
        <end position="444"/>
    </location>
</feature>
<keyword evidence="1" id="KW-0472">Membrane</keyword>
<evidence type="ECO:0000313" key="4">
    <source>
        <dbReference type="Proteomes" id="UP001152523"/>
    </source>
</evidence>
<dbReference type="PANTHER" id="PTHR31170:SF25">
    <property type="entry name" value="BNAA09G04570D PROTEIN"/>
    <property type="match status" value="1"/>
</dbReference>
<dbReference type="InterPro" id="IPR004158">
    <property type="entry name" value="DUF247_pln"/>
</dbReference>
<reference evidence="3" key="1">
    <citation type="submission" date="2022-07" db="EMBL/GenBank/DDBJ databases">
        <authorList>
            <person name="Macas J."/>
            <person name="Novak P."/>
            <person name="Neumann P."/>
        </authorList>
    </citation>
    <scope>NUCLEOTIDE SEQUENCE</scope>
</reference>
<dbReference type="PANTHER" id="PTHR31170">
    <property type="entry name" value="BNAC04G53230D PROTEIN"/>
    <property type="match status" value="1"/>
</dbReference>
<dbReference type="Proteomes" id="UP001152523">
    <property type="component" value="Unassembled WGS sequence"/>
</dbReference>